<dbReference type="CDD" id="cd07043">
    <property type="entry name" value="STAS_anti-anti-sigma_factors"/>
    <property type="match status" value="1"/>
</dbReference>
<dbReference type="Gene3D" id="3.30.750.24">
    <property type="entry name" value="STAS domain"/>
    <property type="match status" value="1"/>
</dbReference>
<dbReference type="InterPro" id="IPR036513">
    <property type="entry name" value="STAS_dom_sf"/>
</dbReference>
<dbReference type="Pfam" id="PF01740">
    <property type="entry name" value="STAS"/>
    <property type="match status" value="1"/>
</dbReference>
<protein>
    <submittedName>
        <fullName evidence="2">Anti-anti-sigma factor</fullName>
    </submittedName>
</protein>
<dbReference type="Proteomes" id="UP000198953">
    <property type="component" value="Unassembled WGS sequence"/>
</dbReference>
<dbReference type="InterPro" id="IPR002645">
    <property type="entry name" value="STAS_dom"/>
</dbReference>
<gene>
    <name evidence="2" type="ORF">SAMN05660976_07926</name>
</gene>
<evidence type="ECO:0000313" key="3">
    <source>
        <dbReference type="Proteomes" id="UP000198953"/>
    </source>
</evidence>
<sequence length="152" mass="16397">MLRGKLSGVGRNPLRIETVRYLHCTVVRATGELDHVGQARLSAHIDAVWHWSPGPVLVFDLTDLVFYDSSVIGVLGVVMRRMEEAGSGRIIVARPSAHLLTALRLTGLLPHVELRGSVEEAVAELALASDPAADLAVEQGLPPLQAARGDRR</sequence>
<dbReference type="SUPFAM" id="SSF52091">
    <property type="entry name" value="SpoIIaa-like"/>
    <property type="match status" value="1"/>
</dbReference>
<dbReference type="PANTHER" id="PTHR33495">
    <property type="entry name" value="ANTI-SIGMA FACTOR ANTAGONIST TM_1081-RELATED-RELATED"/>
    <property type="match status" value="1"/>
</dbReference>
<reference evidence="2 3" key="1">
    <citation type="submission" date="2016-10" db="EMBL/GenBank/DDBJ databases">
        <authorList>
            <person name="de Groot N.N."/>
        </authorList>
    </citation>
    <scope>NUCLEOTIDE SEQUENCE [LARGE SCALE GENOMIC DNA]</scope>
    <source>
        <strain evidence="2 3">DSM 43357</strain>
    </source>
</reference>
<dbReference type="STRING" id="46177.SAMN05660976_07926"/>
<keyword evidence="3" id="KW-1185">Reference proteome</keyword>
<name>A0A1H8HYS9_9ACTN</name>
<dbReference type="PROSITE" id="PS50801">
    <property type="entry name" value="STAS"/>
    <property type="match status" value="1"/>
</dbReference>
<dbReference type="PANTHER" id="PTHR33495:SF2">
    <property type="entry name" value="ANTI-SIGMA FACTOR ANTAGONIST TM_1081-RELATED"/>
    <property type="match status" value="1"/>
</dbReference>
<feature type="domain" description="STAS" evidence="1">
    <location>
        <begin position="26"/>
        <end position="125"/>
    </location>
</feature>
<dbReference type="AlphaFoldDB" id="A0A1H8HYS9"/>
<organism evidence="2 3">
    <name type="scientific">Nonomuraea pusilla</name>
    <dbReference type="NCBI Taxonomy" id="46177"/>
    <lineage>
        <taxon>Bacteria</taxon>
        <taxon>Bacillati</taxon>
        <taxon>Actinomycetota</taxon>
        <taxon>Actinomycetes</taxon>
        <taxon>Streptosporangiales</taxon>
        <taxon>Streptosporangiaceae</taxon>
        <taxon>Nonomuraea</taxon>
    </lineage>
</organism>
<evidence type="ECO:0000259" key="1">
    <source>
        <dbReference type="PROSITE" id="PS50801"/>
    </source>
</evidence>
<dbReference type="GO" id="GO:0043856">
    <property type="term" value="F:anti-sigma factor antagonist activity"/>
    <property type="evidence" value="ECO:0007669"/>
    <property type="project" value="TreeGrafter"/>
</dbReference>
<proteinExistence type="predicted"/>
<evidence type="ECO:0000313" key="2">
    <source>
        <dbReference type="EMBL" id="SEN60788.1"/>
    </source>
</evidence>
<dbReference type="EMBL" id="FOBF01000030">
    <property type="protein sequence ID" value="SEN60788.1"/>
    <property type="molecule type" value="Genomic_DNA"/>
</dbReference>
<accession>A0A1H8HYS9</accession>